<dbReference type="RefSeq" id="WP_089227367.1">
    <property type="nucleotide sequence ID" value="NZ_FZOF01000022.1"/>
</dbReference>
<keyword evidence="4" id="KW-0804">Transcription</keyword>
<dbReference type="OrthoDB" id="3176554at2"/>
<comment type="similarity">
    <text evidence="1">Belongs to the LysR transcriptional regulatory family.</text>
</comment>
<dbReference type="PROSITE" id="PS50931">
    <property type="entry name" value="HTH_LYSR"/>
    <property type="match status" value="1"/>
</dbReference>
<feature type="domain" description="HTH lysR-type" evidence="5">
    <location>
        <begin position="1"/>
        <end position="58"/>
    </location>
</feature>
<dbReference type="Gene3D" id="1.10.10.10">
    <property type="entry name" value="Winged helix-like DNA-binding domain superfamily/Winged helix DNA-binding domain"/>
    <property type="match status" value="1"/>
</dbReference>
<dbReference type="FunFam" id="1.10.10.10:FF:000001">
    <property type="entry name" value="LysR family transcriptional regulator"/>
    <property type="match status" value="1"/>
</dbReference>
<dbReference type="EMBL" id="FZOF01000022">
    <property type="protein sequence ID" value="SNT36975.1"/>
    <property type="molecule type" value="Genomic_DNA"/>
</dbReference>
<proteinExistence type="inferred from homology"/>
<organism evidence="6 7">
    <name type="scientific">Actinacidiphila glaucinigra</name>
    <dbReference type="NCBI Taxonomy" id="235986"/>
    <lineage>
        <taxon>Bacteria</taxon>
        <taxon>Bacillati</taxon>
        <taxon>Actinomycetota</taxon>
        <taxon>Actinomycetes</taxon>
        <taxon>Kitasatosporales</taxon>
        <taxon>Streptomycetaceae</taxon>
        <taxon>Actinacidiphila</taxon>
    </lineage>
</organism>
<dbReference type="PRINTS" id="PR00039">
    <property type="entry name" value="HTHLYSR"/>
</dbReference>
<name>A0A239M2T3_9ACTN</name>
<reference evidence="6 7" key="1">
    <citation type="submission" date="2017-06" db="EMBL/GenBank/DDBJ databases">
        <authorList>
            <person name="Kim H.J."/>
            <person name="Triplett B.A."/>
        </authorList>
    </citation>
    <scope>NUCLEOTIDE SEQUENCE [LARGE SCALE GENOMIC DNA]</scope>
    <source>
        <strain evidence="6 7">CGMCC 4.1858</strain>
    </source>
</reference>
<dbReference type="GO" id="GO:0003700">
    <property type="term" value="F:DNA-binding transcription factor activity"/>
    <property type="evidence" value="ECO:0007669"/>
    <property type="project" value="InterPro"/>
</dbReference>
<evidence type="ECO:0000313" key="6">
    <source>
        <dbReference type="EMBL" id="SNT36975.1"/>
    </source>
</evidence>
<dbReference type="GO" id="GO:0032993">
    <property type="term" value="C:protein-DNA complex"/>
    <property type="evidence" value="ECO:0007669"/>
    <property type="project" value="TreeGrafter"/>
</dbReference>
<evidence type="ECO:0000313" key="7">
    <source>
        <dbReference type="Proteomes" id="UP000198280"/>
    </source>
</evidence>
<dbReference type="PANTHER" id="PTHR30346:SF28">
    <property type="entry name" value="HTH-TYPE TRANSCRIPTIONAL REGULATOR CYNR"/>
    <property type="match status" value="1"/>
</dbReference>
<dbReference type="InterPro" id="IPR000847">
    <property type="entry name" value="LysR_HTH_N"/>
</dbReference>
<dbReference type="PANTHER" id="PTHR30346">
    <property type="entry name" value="TRANSCRIPTIONAL DUAL REGULATOR HCAR-RELATED"/>
    <property type="match status" value="1"/>
</dbReference>
<evidence type="ECO:0000256" key="3">
    <source>
        <dbReference type="ARBA" id="ARBA00023125"/>
    </source>
</evidence>
<evidence type="ECO:0000259" key="5">
    <source>
        <dbReference type="PROSITE" id="PS50931"/>
    </source>
</evidence>
<dbReference type="GO" id="GO:0003677">
    <property type="term" value="F:DNA binding"/>
    <property type="evidence" value="ECO:0007669"/>
    <property type="project" value="UniProtKB-KW"/>
</dbReference>
<dbReference type="InterPro" id="IPR036388">
    <property type="entry name" value="WH-like_DNA-bd_sf"/>
</dbReference>
<keyword evidence="3 6" id="KW-0238">DNA-binding</keyword>
<dbReference type="CDD" id="cd08414">
    <property type="entry name" value="PBP2_LTTR_aromatics_like"/>
    <property type="match status" value="1"/>
</dbReference>
<keyword evidence="2" id="KW-0805">Transcription regulation</keyword>
<dbReference type="AlphaFoldDB" id="A0A239M2T3"/>
<dbReference type="InterPro" id="IPR005119">
    <property type="entry name" value="LysR_subst-bd"/>
</dbReference>
<dbReference type="Gene3D" id="3.40.190.10">
    <property type="entry name" value="Periplasmic binding protein-like II"/>
    <property type="match status" value="2"/>
</dbReference>
<evidence type="ECO:0000256" key="2">
    <source>
        <dbReference type="ARBA" id="ARBA00023015"/>
    </source>
</evidence>
<dbReference type="InterPro" id="IPR036390">
    <property type="entry name" value="WH_DNA-bd_sf"/>
</dbReference>
<dbReference type="SUPFAM" id="SSF46785">
    <property type="entry name" value="Winged helix' DNA-binding domain"/>
    <property type="match status" value="1"/>
</dbReference>
<evidence type="ECO:0000256" key="4">
    <source>
        <dbReference type="ARBA" id="ARBA00023163"/>
    </source>
</evidence>
<accession>A0A239M2T3</accession>
<dbReference type="Pfam" id="PF03466">
    <property type="entry name" value="LysR_substrate"/>
    <property type="match status" value="1"/>
</dbReference>
<protein>
    <submittedName>
        <fullName evidence="6">DNA-binding transcriptional regulator, LysR family</fullName>
    </submittedName>
</protein>
<sequence length="299" mass="32146">MELRELRVFVAVVEEGGMSAAARRLHVSQSALSQTVTALERQLGVKLLVRSSSGVRTTEAGATLLSEARAVLARHDQAVRAMAALTSQGEGTLRLGVPLELPPDLLTPVLTELSRAYPDTRVQARHLSTAAQLEALQADELDVGLMRERPAGPEFDAMLVVRENLGVLLGAEQAAELAGPHGVRLEALAGLEWVGFPRAGSPAWWDELTSVLRSHGLDVGPETDAVEPLIAEVKLAAVITGRAFALAPPNWAQPIPETVMWSPLVGDPLVRRTWAVWPSSCRRRDLGHFIAAFEQPASP</sequence>
<keyword evidence="7" id="KW-1185">Reference proteome</keyword>
<dbReference type="SUPFAM" id="SSF53850">
    <property type="entry name" value="Periplasmic binding protein-like II"/>
    <property type="match status" value="1"/>
</dbReference>
<gene>
    <name evidence="6" type="ORF">SAMN05216252_122116</name>
</gene>
<dbReference type="Proteomes" id="UP000198280">
    <property type="component" value="Unassembled WGS sequence"/>
</dbReference>
<dbReference type="Pfam" id="PF00126">
    <property type="entry name" value="HTH_1"/>
    <property type="match status" value="1"/>
</dbReference>
<evidence type="ECO:0000256" key="1">
    <source>
        <dbReference type="ARBA" id="ARBA00009437"/>
    </source>
</evidence>